<reference evidence="6 7" key="1">
    <citation type="submission" date="2010-12" db="EMBL/GenBank/DDBJ databases">
        <authorList>
            <person name="Muzny D."/>
            <person name="Qin X."/>
            <person name="Deng J."/>
            <person name="Jiang H."/>
            <person name="Liu Y."/>
            <person name="Qu J."/>
            <person name="Song X.-Z."/>
            <person name="Zhang L."/>
            <person name="Thornton R."/>
            <person name="Coyle M."/>
            <person name="Francisco L."/>
            <person name="Jackson L."/>
            <person name="Javaid M."/>
            <person name="Korchina V."/>
            <person name="Kovar C."/>
            <person name="Mata R."/>
            <person name="Mathew T."/>
            <person name="Ngo R."/>
            <person name="Nguyen L."/>
            <person name="Nguyen N."/>
            <person name="Okwuonu G."/>
            <person name="Ongeri F."/>
            <person name="Pham C."/>
            <person name="Simmons D."/>
            <person name="Wilczek-Boney K."/>
            <person name="Hale W."/>
            <person name="Jakkamsetti A."/>
            <person name="Pham P."/>
            <person name="Ruth R."/>
            <person name="San Lucas F."/>
            <person name="Warren J."/>
            <person name="Zhang J."/>
            <person name="Zhao Z."/>
            <person name="Zhou C."/>
            <person name="Zhu D."/>
            <person name="Lee S."/>
            <person name="Bess C."/>
            <person name="Blankenburg K."/>
            <person name="Forbes L."/>
            <person name="Fu Q."/>
            <person name="Gubbala S."/>
            <person name="Hirani K."/>
            <person name="Jayaseelan J.C."/>
            <person name="Lara F."/>
            <person name="Munidasa M."/>
            <person name="Palculict T."/>
            <person name="Patil S."/>
            <person name="Pu L.-L."/>
            <person name="Saada N."/>
            <person name="Tang L."/>
            <person name="Weissenberger G."/>
            <person name="Zhu Y."/>
            <person name="Hemphill L."/>
            <person name="Shang Y."/>
            <person name="Youmans B."/>
            <person name="Ayvaz T."/>
            <person name="Ross M."/>
            <person name="Santibanez J."/>
            <person name="Aqrawi P."/>
            <person name="Gross S."/>
            <person name="Joshi V."/>
            <person name="Fowler G."/>
            <person name="Nazareth L."/>
            <person name="Reid J."/>
            <person name="Worley K."/>
            <person name="Petrosino J."/>
            <person name="Highlander S."/>
            <person name="Gibbs R."/>
        </authorList>
    </citation>
    <scope>NUCLEOTIDE SEQUENCE [LARGE SCALE GENOMIC DNA]</scope>
    <source>
        <strain evidence="6 7">ATCC 51599</strain>
    </source>
</reference>
<feature type="active site" evidence="5">
    <location>
        <position position="331"/>
    </location>
</feature>
<dbReference type="InterPro" id="IPR025532">
    <property type="entry name" value="G6P_1-epimerase"/>
</dbReference>
<keyword evidence="4" id="KW-0413">Isomerase</keyword>
<comment type="similarity">
    <text evidence="2">Belongs to the glucose-6-phosphate 1-epimerase family.</text>
</comment>
<proteinExistence type="inferred from homology"/>
<protein>
    <recommendedName>
        <fullName evidence="3">glucose-6-phosphate 1-epimerase</fullName>
        <ecNumber evidence="3">5.1.3.15</ecNumber>
    </recommendedName>
</protein>
<dbReference type="Gene3D" id="2.70.98.10">
    <property type="match status" value="1"/>
</dbReference>
<dbReference type="eggNOG" id="COG0676">
    <property type="taxonomic scope" value="Bacteria"/>
</dbReference>
<accession>E7RYS4</accession>
<dbReference type="GO" id="GO:0030246">
    <property type="term" value="F:carbohydrate binding"/>
    <property type="evidence" value="ECO:0007669"/>
    <property type="project" value="InterPro"/>
</dbReference>
<dbReference type="CDD" id="cd09020">
    <property type="entry name" value="D-hex-6-P-epi_like"/>
    <property type="match status" value="1"/>
</dbReference>
<comment type="catalytic activity">
    <reaction evidence="1">
        <text>alpha-D-glucose 6-phosphate = beta-D-glucose 6-phosphate</text>
        <dbReference type="Rhea" id="RHEA:16249"/>
        <dbReference type="ChEBI" id="CHEBI:58225"/>
        <dbReference type="ChEBI" id="CHEBI:58247"/>
        <dbReference type="EC" id="5.1.3.15"/>
    </reaction>
</comment>
<evidence type="ECO:0000256" key="5">
    <source>
        <dbReference type="PIRSR" id="PIRSR016020-1"/>
    </source>
</evidence>
<evidence type="ECO:0000256" key="4">
    <source>
        <dbReference type="ARBA" id="ARBA00023235"/>
    </source>
</evidence>
<evidence type="ECO:0000256" key="1">
    <source>
        <dbReference type="ARBA" id="ARBA00001096"/>
    </source>
</evidence>
<evidence type="ECO:0000313" key="7">
    <source>
        <dbReference type="Proteomes" id="UP000011021"/>
    </source>
</evidence>
<dbReference type="GO" id="GO:0005737">
    <property type="term" value="C:cytoplasm"/>
    <property type="evidence" value="ECO:0007669"/>
    <property type="project" value="TreeGrafter"/>
</dbReference>
<dbReference type="PANTHER" id="PTHR11122:SF13">
    <property type="entry name" value="GLUCOSE-6-PHOSPHATE 1-EPIMERASE"/>
    <property type="match status" value="1"/>
</dbReference>
<dbReference type="EC" id="5.1.3.15" evidence="3"/>
<name>E7RYS4_9BURK</name>
<dbReference type="HOGENOM" id="CLU_048345_2_0_4"/>
<dbReference type="GO" id="GO:0005975">
    <property type="term" value="P:carbohydrate metabolic process"/>
    <property type="evidence" value="ECO:0007669"/>
    <property type="project" value="InterPro"/>
</dbReference>
<dbReference type="Proteomes" id="UP000011021">
    <property type="component" value="Unassembled WGS sequence"/>
</dbReference>
<dbReference type="InterPro" id="IPR014718">
    <property type="entry name" value="GH-type_carb-bd"/>
</dbReference>
<organism evidence="6 7">
    <name type="scientific">Lautropia mirabilis ATCC 51599</name>
    <dbReference type="NCBI Taxonomy" id="887898"/>
    <lineage>
        <taxon>Bacteria</taxon>
        <taxon>Pseudomonadati</taxon>
        <taxon>Pseudomonadota</taxon>
        <taxon>Betaproteobacteria</taxon>
        <taxon>Burkholderiales</taxon>
        <taxon>Burkholderiaceae</taxon>
        <taxon>Lautropia</taxon>
    </lineage>
</organism>
<dbReference type="Pfam" id="PF01263">
    <property type="entry name" value="Aldose_epim"/>
    <property type="match status" value="2"/>
</dbReference>
<dbReference type="InterPro" id="IPR008183">
    <property type="entry name" value="Aldose_1/G6P_1-epimerase"/>
</dbReference>
<feature type="active site" evidence="5">
    <location>
        <position position="227"/>
    </location>
</feature>
<dbReference type="EMBL" id="AEQP01000020">
    <property type="protein sequence ID" value="EFV94398.1"/>
    <property type="molecule type" value="Genomic_DNA"/>
</dbReference>
<sequence length="356" mass="38351">MGEAIMTRVFRRKRTMTKDETMSWVEEISVAGQPAFCLRNAVGDQVVVLQHGAQILSWMTADGVERLYCTSRLPSEPKPVRGGVPVIFPQFNQRGPDFTLPRHGFARQLRWYRIAPNVAAQAAPAPTPFPGMPGAEPGAVAASAPAPAGCGLPETHVPADMTATEAVPGLHAADLVLALGDGPETHKSWEHAFRLQLRIRLLPQQLDLQLVLDNTGTQSMRFTAALHTYLAVPELPGTTLDGLEGSTRLDTLVQPNRQEAAPGGPLILRGAIDDIYFDVPRPLRLHSAGGALRIGMSGGFVDTVVWNPGPEGAKALADMPDDDWRRMLCVEAACIGRPAEVPPGGRWLAGQQLQVL</sequence>
<evidence type="ECO:0000313" key="6">
    <source>
        <dbReference type="EMBL" id="EFV94398.1"/>
    </source>
</evidence>
<evidence type="ECO:0000256" key="2">
    <source>
        <dbReference type="ARBA" id="ARBA00005866"/>
    </source>
</evidence>
<dbReference type="STRING" id="887898.HMPREF0551_1838"/>
<dbReference type="SUPFAM" id="SSF74650">
    <property type="entry name" value="Galactose mutarotase-like"/>
    <property type="match status" value="2"/>
</dbReference>
<keyword evidence="7" id="KW-1185">Reference proteome</keyword>
<dbReference type="InterPro" id="IPR011013">
    <property type="entry name" value="Gal_mutarotase_sf_dom"/>
</dbReference>
<dbReference type="PANTHER" id="PTHR11122">
    <property type="entry name" value="APOSPORY-ASSOCIATED PROTEIN C-RELATED"/>
    <property type="match status" value="1"/>
</dbReference>
<dbReference type="PIRSF" id="PIRSF016020">
    <property type="entry name" value="PHexose_mutarotase"/>
    <property type="match status" value="1"/>
</dbReference>
<dbReference type="AlphaFoldDB" id="E7RYS4"/>
<dbReference type="GO" id="GO:0047938">
    <property type="term" value="F:glucose-6-phosphate 1-epimerase activity"/>
    <property type="evidence" value="ECO:0007669"/>
    <property type="project" value="UniProtKB-EC"/>
</dbReference>
<gene>
    <name evidence="6" type="ORF">HMPREF0551_1838</name>
</gene>
<comment type="caution">
    <text evidence="6">The sequence shown here is derived from an EMBL/GenBank/DDBJ whole genome shotgun (WGS) entry which is preliminary data.</text>
</comment>
<evidence type="ECO:0000256" key="3">
    <source>
        <dbReference type="ARBA" id="ARBA00012083"/>
    </source>
</evidence>